<keyword evidence="7" id="KW-1185">Reference proteome</keyword>
<dbReference type="RefSeq" id="WP_343767052.1">
    <property type="nucleotide sequence ID" value="NZ_BAAAFG010000015.1"/>
</dbReference>
<comment type="subcellular location">
    <subcellularLocation>
        <location evidence="1">Membrane</location>
        <topology evidence="1">Multi-pass membrane protein</topology>
    </subcellularLocation>
</comment>
<feature type="transmembrane region" description="Helical" evidence="5">
    <location>
        <begin position="48"/>
        <end position="67"/>
    </location>
</feature>
<dbReference type="InterPro" id="IPR019109">
    <property type="entry name" value="MamF_MmsF"/>
</dbReference>
<dbReference type="EMBL" id="BAAAFG010000015">
    <property type="protein sequence ID" value="GAA0872894.1"/>
    <property type="molecule type" value="Genomic_DNA"/>
</dbReference>
<dbReference type="Proteomes" id="UP001500507">
    <property type="component" value="Unassembled WGS sequence"/>
</dbReference>
<gene>
    <name evidence="6" type="ORF">GCM10009117_20410</name>
</gene>
<accession>A0ABN1MIW8</accession>
<evidence type="ECO:0000256" key="5">
    <source>
        <dbReference type="SAM" id="Phobius"/>
    </source>
</evidence>
<keyword evidence="4 5" id="KW-0472">Membrane</keyword>
<feature type="transmembrane region" description="Helical" evidence="5">
    <location>
        <begin position="18"/>
        <end position="36"/>
    </location>
</feature>
<feature type="transmembrane region" description="Helical" evidence="5">
    <location>
        <begin position="73"/>
        <end position="94"/>
    </location>
</feature>
<evidence type="ECO:0000313" key="7">
    <source>
        <dbReference type="Proteomes" id="UP001500507"/>
    </source>
</evidence>
<protein>
    <submittedName>
        <fullName evidence="6">Uncharacterized protein</fullName>
    </submittedName>
</protein>
<evidence type="ECO:0000256" key="3">
    <source>
        <dbReference type="ARBA" id="ARBA00022989"/>
    </source>
</evidence>
<keyword evidence="3 5" id="KW-1133">Transmembrane helix</keyword>
<dbReference type="Pfam" id="PF09685">
    <property type="entry name" value="MamF_MmsF"/>
    <property type="match status" value="1"/>
</dbReference>
<evidence type="ECO:0000313" key="6">
    <source>
        <dbReference type="EMBL" id="GAA0872894.1"/>
    </source>
</evidence>
<evidence type="ECO:0000256" key="1">
    <source>
        <dbReference type="ARBA" id="ARBA00004141"/>
    </source>
</evidence>
<name>A0ABN1MIW8_9FLAO</name>
<comment type="caution">
    <text evidence="6">The sequence shown here is derived from an EMBL/GenBank/DDBJ whole genome shotgun (WGS) entry which is preliminary data.</text>
</comment>
<organism evidence="6 7">
    <name type="scientific">Gangjinia marincola</name>
    <dbReference type="NCBI Taxonomy" id="578463"/>
    <lineage>
        <taxon>Bacteria</taxon>
        <taxon>Pseudomonadati</taxon>
        <taxon>Bacteroidota</taxon>
        <taxon>Flavobacteriia</taxon>
        <taxon>Flavobacteriales</taxon>
        <taxon>Flavobacteriaceae</taxon>
        <taxon>Gangjinia</taxon>
    </lineage>
</organism>
<sequence>METKTETSLTDSGQDKTIAIIAYLTLIGLVIAFVMNSEKKHEFASFHIRQSLGLMLTGFVVSFINIIPILGQIIWLIAAVGLLIFWIMGLMNAINHKQKPLPILGDKYAQWFKGI</sequence>
<keyword evidence="2 5" id="KW-0812">Transmembrane</keyword>
<proteinExistence type="predicted"/>
<evidence type="ECO:0000256" key="2">
    <source>
        <dbReference type="ARBA" id="ARBA00022692"/>
    </source>
</evidence>
<reference evidence="6 7" key="1">
    <citation type="journal article" date="2019" name="Int. J. Syst. Evol. Microbiol.">
        <title>The Global Catalogue of Microorganisms (GCM) 10K type strain sequencing project: providing services to taxonomists for standard genome sequencing and annotation.</title>
        <authorList>
            <consortium name="The Broad Institute Genomics Platform"/>
            <consortium name="The Broad Institute Genome Sequencing Center for Infectious Disease"/>
            <person name="Wu L."/>
            <person name="Ma J."/>
        </authorList>
    </citation>
    <scope>NUCLEOTIDE SEQUENCE [LARGE SCALE GENOMIC DNA]</scope>
    <source>
        <strain evidence="6 7">JCM 16082</strain>
    </source>
</reference>
<evidence type="ECO:0000256" key="4">
    <source>
        <dbReference type="ARBA" id="ARBA00023136"/>
    </source>
</evidence>